<dbReference type="Proteomes" id="UP000249614">
    <property type="component" value="Unassembled WGS sequence"/>
</dbReference>
<organism evidence="2 3">
    <name type="scientific">Stenotrophomonas maltophilia</name>
    <name type="common">Pseudomonas maltophilia</name>
    <name type="synonym">Xanthomonas maltophilia</name>
    <dbReference type="NCBI Taxonomy" id="40324"/>
    <lineage>
        <taxon>Bacteria</taxon>
        <taxon>Pseudomonadati</taxon>
        <taxon>Pseudomonadota</taxon>
        <taxon>Gammaproteobacteria</taxon>
        <taxon>Lysobacterales</taxon>
        <taxon>Lysobacteraceae</taxon>
        <taxon>Stenotrophomonas</taxon>
        <taxon>Stenotrophomonas maltophilia group</taxon>
    </lineage>
</organism>
<dbReference type="InterPro" id="IPR036361">
    <property type="entry name" value="SAP_dom_sf"/>
</dbReference>
<protein>
    <recommendedName>
        <fullName evidence="4">HeH/LEM domain-containing protein</fullName>
    </recommendedName>
</protein>
<evidence type="ECO:0000313" key="3">
    <source>
        <dbReference type="Proteomes" id="UP000249614"/>
    </source>
</evidence>
<evidence type="ECO:0000256" key="1">
    <source>
        <dbReference type="SAM" id="MobiDB-lite"/>
    </source>
</evidence>
<accession>A0A2W6JZF5</accession>
<dbReference type="EMBL" id="LXXM01000217">
    <property type="protein sequence ID" value="PZS88152.1"/>
    <property type="molecule type" value="Genomic_DNA"/>
</dbReference>
<proteinExistence type="predicted"/>
<name>A0A2W6JZF5_STEMA</name>
<feature type="compositionally biased region" description="Low complexity" evidence="1">
    <location>
        <begin position="120"/>
        <end position="130"/>
    </location>
</feature>
<feature type="region of interest" description="Disordered" evidence="1">
    <location>
        <begin position="114"/>
        <end position="143"/>
    </location>
</feature>
<comment type="caution">
    <text evidence="2">The sequence shown here is derived from an EMBL/GenBank/DDBJ whole genome shotgun (WGS) entry which is preliminary data.</text>
</comment>
<reference evidence="2 3" key="1">
    <citation type="submission" date="2016-05" db="EMBL/GenBank/DDBJ databases">
        <authorList>
            <person name="Lavstsen T."/>
            <person name="Jespersen J.S."/>
        </authorList>
    </citation>
    <scope>NUCLEOTIDE SEQUENCE [LARGE SCALE GENOMIC DNA]</scope>
    <source>
        <strain evidence="2 3">SM-5815</strain>
    </source>
</reference>
<sequence length="181" mass="19657">MSKSTVIVPVVLLTIQRSTEVTITESVFKHEVPILELIHGEENVKVINDDYHAIELPDNATQEHQRLLTKYGEKYRPVIDQVFRGGPRDIAKEVGMELGKDSFKKQSEAVIISRLPARPGQASDAAQAGADGEGGEQPELTHAELREELTRLGIEHKGNAPKAELQALYDAAQAGAGTLGG</sequence>
<dbReference type="Gene3D" id="1.10.720.30">
    <property type="entry name" value="SAP domain"/>
    <property type="match status" value="1"/>
</dbReference>
<dbReference type="AlphaFoldDB" id="A0A2W6JZF5"/>
<evidence type="ECO:0000313" key="2">
    <source>
        <dbReference type="EMBL" id="PZS88152.1"/>
    </source>
</evidence>
<gene>
    <name evidence="2" type="ORF">A7X83_15650</name>
</gene>
<dbReference type="RefSeq" id="WP_111113504.1">
    <property type="nucleotide sequence ID" value="NZ_LXXM01000217.1"/>
</dbReference>
<evidence type="ECO:0008006" key="4">
    <source>
        <dbReference type="Google" id="ProtNLM"/>
    </source>
</evidence>